<evidence type="ECO:0000313" key="8">
    <source>
        <dbReference type="EMBL" id="KAA8917431.1"/>
    </source>
</evidence>
<evidence type="ECO:0000259" key="7">
    <source>
        <dbReference type="PROSITE" id="PS50850"/>
    </source>
</evidence>
<dbReference type="InterPro" id="IPR005829">
    <property type="entry name" value="Sugar_transporter_CS"/>
</dbReference>
<organism evidence="8 9">
    <name type="scientific">Trichomonascus ciferrii</name>
    <dbReference type="NCBI Taxonomy" id="44093"/>
    <lineage>
        <taxon>Eukaryota</taxon>
        <taxon>Fungi</taxon>
        <taxon>Dikarya</taxon>
        <taxon>Ascomycota</taxon>
        <taxon>Saccharomycotina</taxon>
        <taxon>Dipodascomycetes</taxon>
        <taxon>Dipodascales</taxon>
        <taxon>Trichomonascaceae</taxon>
        <taxon>Trichomonascus</taxon>
        <taxon>Trichomonascus ciferrii complex</taxon>
    </lineage>
</organism>
<dbReference type="InterPro" id="IPR020846">
    <property type="entry name" value="MFS_dom"/>
</dbReference>
<evidence type="ECO:0000256" key="4">
    <source>
        <dbReference type="ARBA" id="ARBA00023136"/>
    </source>
</evidence>
<feature type="transmembrane region" description="Helical" evidence="6">
    <location>
        <begin position="435"/>
        <end position="457"/>
    </location>
</feature>
<feature type="transmembrane region" description="Helical" evidence="6">
    <location>
        <begin position="477"/>
        <end position="496"/>
    </location>
</feature>
<evidence type="ECO:0000256" key="2">
    <source>
        <dbReference type="ARBA" id="ARBA00022692"/>
    </source>
</evidence>
<feature type="transmembrane region" description="Helical" evidence="6">
    <location>
        <begin position="395"/>
        <end position="414"/>
    </location>
</feature>
<dbReference type="Proteomes" id="UP000761534">
    <property type="component" value="Unassembled WGS sequence"/>
</dbReference>
<accession>A0A642VDG0</accession>
<feature type="transmembrane region" description="Helical" evidence="6">
    <location>
        <begin position="265"/>
        <end position="284"/>
    </location>
</feature>
<comment type="subcellular location">
    <subcellularLocation>
        <location evidence="1">Membrane</location>
        <topology evidence="1">Multi-pass membrane protein</topology>
    </subcellularLocation>
</comment>
<feature type="transmembrane region" description="Helical" evidence="6">
    <location>
        <begin position="370"/>
        <end position="389"/>
    </location>
</feature>
<proteinExistence type="predicted"/>
<feature type="compositionally biased region" description="Polar residues" evidence="5">
    <location>
        <begin position="512"/>
        <end position="522"/>
    </location>
</feature>
<feature type="transmembrane region" description="Helical" evidence="6">
    <location>
        <begin position="235"/>
        <end position="253"/>
    </location>
</feature>
<dbReference type="InterPro" id="IPR011701">
    <property type="entry name" value="MFS"/>
</dbReference>
<feature type="transmembrane region" description="Helical" evidence="6">
    <location>
        <begin position="136"/>
        <end position="157"/>
    </location>
</feature>
<dbReference type="EMBL" id="SWFS01000035">
    <property type="protein sequence ID" value="KAA8917431.1"/>
    <property type="molecule type" value="Genomic_DNA"/>
</dbReference>
<dbReference type="InterPro" id="IPR036259">
    <property type="entry name" value="MFS_trans_sf"/>
</dbReference>
<dbReference type="GO" id="GO:0022857">
    <property type="term" value="F:transmembrane transporter activity"/>
    <property type="evidence" value="ECO:0007669"/>
    <property type="project" value="InterPro"/>
</dbReference>
<evidence type="ECO:0000313" key="9">
    <source>
        <dbReference type="Proteomes" id="UP000761534"/>
    </source>
</evidence>
<feature type="transmembrane region" description="Helical" evidence="6">
    <location>
        <begin position="169"/>
        <end position="192"/>
    </location>
</feature>
<feature type="transmembrane region" description="Helical" evidence="6">
    <location>
        <begin position="106"/>
        <end position="124"/>
    </location>
</feature>
<name>A0A642VDG0_9ASCO</name>
<feature type="transmembrane region" description="Helical" evidence="6">
    <location>
        <begin position="342"/>
        <end position="363"/>
    </location>
</feature>
<dbReference type="PROSITE" id="PS50850">
    <property type="entry name" value="MFS"/>
    <property type="match status" value="1"/>
</dbReference>
<comment type="caution">
    <text evidence="8">The sequence shown here is derived from an EMBL/GenBank/DDBJ whole genome shotgun (WGS) entry which is preliminary data.</text>
</comment>
<keyword evidence="2 6" id="KW-0812">Transmembrane</keyword>
<dbReference type="PANTHER" id="PTHR42718:SF23">
    <property type="entry name" value="MAJOR FACILITATOR SUPERFAMILY (MFS) PROFILE DOMAIN-CONTAINING PROTEIN"/>
    <property type="match status" value="1"/>
</dbReference>
<dbReference type="PROSITE" id="PS00216">
    <property type="entry name" value="SUGAR_TRANSPORT_1"/>
    <property type="match status" value="1"/>
</dbReference>
<feature type="domain" description="Major facilitator superfamily (MFS) profile" evidence="7">
    <location>
        <begin position="40"/>
        <end position="501"/>
    </location>
</feature>
<gene>
    <name evidence="8" type="ORF">TRICI_000419</name>
</gene>
<dbReference type="PANTHER" id="PTHR42718">
    <property type="entry name" value="MAJOR FACILITATOR SUPERFAMILY MULTIDRUG TRANSPORTER MFSC"/>
    <property type="match status" value="1"/>
</dbReference>
<feature type="transmembrane region" description="Helical" evidence="6">
    <location>
        <begin position="198"/>
        <end position="215"/>
    </location>
</feature>
<dbReference type="OrthoDB" id="2130629at2759"/>
<dbReference type="Gene3D" id="1.20.1250.20">
    <property type="entry name" value="MFS general substrate transporter like domains"/>
    <property type="match status" value="1"/>
</dbReference>
<feature type="transmembrane region" description="Helical" evidence="6">
    <location>
        <begin position="304"/>
        <end position="330"/>
    </location>
</feature>
<evidence type="ECO:0000256" key="5">
    <source>
        <dbReference type="SAM" id="MobiDB-lite"/>
    </source>
</evidence>
<evidence type="ECO:0000256" key="3">
    <source>
        <dbReference type="ARBA" id="ARBA00022989"/>
    </source>
</evidence>
<dbReference type="GO" id="GO:0016020">
    <property type="term" value="C:membrane"/>
    <property type="evidence" value="ECO:0007669"/>
    <property type="project" value="UniProtKB-SubCell"/>
</dbReference>
<evidence type="ECO:0000256" key="6">
    <source>
        <dbReference type="SAM" id="Phobius"/>
    </source>
</evidence>
<protein>
    <recommendedName>
        <fullName evidence="7">Major facilitator superfamily (MFS) profile domain-containing protein</fullName>
    </recommendedName>
</protein>
<sequence>MVFEDTTRTSTTTEVTVDEKEALKEARPAVFRSTFEECVAIFLLALGPAVSNVSTGALQISLPHVAKDFDIVDGSLSWTIDAFTLGCGAFLLFMGGLADRFGRKKMLCLSFFLYAIFSLISGFLPSFEGFCALRALQGVAAAAGPPSGVGILGATYAPSIRKNRAMATFAGGAPVGYTLGIVAGGICCQFLSWRSSMFFFAIVFGLASVGVWFFVPNDVYVDDRSVKEKLAGMDYGGIAMATVGLVFLVFSLTQANSTSSGWNTPYIIALLVVGIVLLIAFCVYETYVPENPLMPMSIWKYEGFGLCMLINSLGWMAFNGICVYYCALYFQKVHDNSPIMTTAYLSPFPVAGATVNLIAAFVLHRISGRVLLMIGMVGYLGCALLWAFIPLNISYWAMAFPSMILGVLGADLGYNVGNMHTLNTVPPNLQSSAGGIFNTNMQISITIGLAASSAIVSSKVPNQDEASPQELLDGYHAGIYLAVGLAGLAVLISPFMRVGRQGHTKKGDKSETSTQTAVSEKV</sequence>
<evidence type="ECO:0000256" key="1">
    <source>
        <dbReference type="ARBA" id="ARBA00004141"/>
    </source>
</evidence>
<dbReference type="Pfam" id="PF07690">
    <property type="entry name" value="MFS_1"/>
    <property type="match status" value="1"/>
</dbReference>
<feature type="region of interest" description="Disordered" evidence="5">
    <location>
        <begin position="500"/>
        <end position="522"/>
    </location>
</feature>
<feature type="transmembrane region" description="Helical" evidence="6">
    <location>
        <begin position="76"/>
        <end position="94"/>
    </location>
</feature>
<dbReference type="AlphaFoldDB" id="A0A642VDG0"/>
<keyword evidence="9" id="KW-1185">Reference proteome</keyword>
<dbReference type="SUPFAM" id="SSF103473">
    <property type="entry name" value="MFS general substrate transporter"/>
    <property type="match status" value="2"/>
</dbReference>
<keyword evidence="3 6" id="KW-1133">Transmembrane helix</keyword>
<dbReference type="Gene3D" id="1.20.1720.10">
    <property type="entry name" value="Multidrug resistance protein D"/>
    <property type="match status" value="1"/>
</dbReference>
<dbReference type="VEuPathDB" id="FungiDB:TRICI_000419"/>
<reference evidence="8" key="1">
    <citation type="journal article" date="2019" name="G3 (Bethesda)">
        <title>Genome Assemblies of Two Rare Opportunistic Yeast Pathogens: Diutina rugosa (syn. Candida rugosa) and Trichomonascus ciferrii (syn. Candida ciferrii).</title>
        <authorList>
            <person name="Mixao V."/>
            <person name="Saus E."/>
            <person name="Hansen A.P."/>
            <person name="Lass-Florl C."/>
            <person name="Gabaldon T."/>
        </authorList>
    </citation>
    <scope>NUCLEOTIDE SEQUENCE</scope>
    <source>
        <strain evidence="8">CBS 4856</strain>
    </source>
</reference>
<keyword evidence="4 6" id="KW-0472">Membrane</keyword>